<feature type="region of interest" description="Disordered" evidence="1">
    <location>
        <begin position="83"/>
        <end position="107"/>
    </location>
</feature>
<reference evidence="2" key="1">
    <citation type="submission" date="2023-07" db="EMBL/GenBank/DDBJ databases">
        <title>A chromosome-level genome assembly of Lolium multiflorum.</title>
        <authorList>
            <person name="Chen Y."/>
            <person name="Copetti D."/>
            <person name="Kolliker R."/>
            <person name="Studer B."/>
        </authorList>
    </citation>
    <scope>NUCLEOTIDE SEQUENCE</scope>
    <source>
        <strain evidence="2">02402/16</strain>
        <tissue evidence="2">Leaf</tissue>
    </source>
</reference>
<organism evidence="2 3">
    <name type="scientific">Lolium multiflorum</name>
    <name type="common">Italian ryegrass</name>
    <name type="synonym">Lolium perenne subsp. multiflorum</name>
    <dbReference type="NCBI Taxonomy" id="4521"/>
    <lineage>
        <taxon>Eukaryota</taxon>
        <taxon>Viridiplantae</taxon>
        <taxon>Streptophyta</taxon>
        <taxon>Embryophyta</taxon>
        <taxon>Tracheophyta</taxon>
        <taxon>Spermatophyta</taxon>
        <taxon>Magnoliopsida</taxon>
        <taxon>Liliopsida</taxon>
        <taxon>Poales</taxon>
        <taxon>Poaceae</taxon>
        <taxon>BOP clade</taxon>
        <taxon>Pooideae</taxon>
        <taxon>Poodae</taxon>
        <taxon>Poeae</taxon>
        <taxon>Poeae Chloroplast Group 2 (Poeae type)</taxon>
        <taxon>Loliodinae</taxon>
        <taxon>Loliinae</taxon>
        <taxon>Lolium</taxon>
    </lineage>
</organism>
<dbReference type="PANTHER" id="PTHR47005:SF12">
    <property type="entry name" value="OS04G0400000 PROTEIN"/>
    <property type="match status" value="1"/>
</dbReference>
<sequence>MGILVITVDLQCCRCRAKIKNVLECLREDYCIEKIEFEDKANKVIVRGKFDAEKLCKKIWCKACNAVKAIIIVDVWPPPPPKTCPTKQPKTCPTKKRPPDPEPPKPTYKFVPYPYPVPYPIPMQCRWNCPPQQCRCCPTTKPPPPPPEPKPSECSQSHHHGGCGCGCKPAPPAPCYCSNQGGCSCRNYSNWPPPTWWPPQQPFFPPLWSTDCFDL</sequence>
<evidence type="ECO:0000256" key="1">
    <source>
        <dbReference type="SAM" id="MobiDB-lite"/>
    </source>
</evidence>
<keyword evidence="3" id="KW-1185">Reference proteome</keyword>
<dbReference type="EMBL" id="JAUUTY010000006">
    <property type="protein sequence ID" value="KAK1613727.1"/>
    <property type="molecule type" value="Genomic_DNA"/>
</dbReference>
<accession>A0AAD8VMX8</accession>
<dbReference type="Gene3D" id="3.30.70.100">
    <property type="match status" value="1"/>
</dbReference>
<dbReference type="AlphaFoldDB" id="A0AAD8VMX8"/>
<evidence type="ECO:0000313" key="2">
    <source>
        <dbReference type="EMBL" id="KAK1613727.1"/>
    </source>
</evidence>
<dbReference type="PANTHER" id="PTHR47005">
    <property type="entry name" value="HEAVY METAL TRANSPORT/DETOXIFICATION SUPERFAMILY PROTEIN"/>
    <property type="match status" value="1"/>
</dbReference>
<comment type="caution">
    <text evidence="2">The sequence shown here is derived from an EMBL/GenBank/DDBJ whole genome shotgun (WGS) entry which is preliminary data.</text>
</comment>
<proteinExistence type="predicted"/>
<name>A0AAD8VMX8_LOLMU</name>
<gene>
    <name evidence="2" type="ORF">QYE76_019244</name>
</gene>
<dbReference type="Proteomes" id="UP001231189">
    <property type="component" value="Unassembled WGS sequence"/>
</dbReference>
<protein>
    <submittedName>
        <fullName evidence="2">Uncharacterized protein</fullName>
    </submittedName>
</protein>
<evidence type="ECO:0000313" key="3">
    <source>
        <dbReference type="Proteomes" id="UP001231189"/>
    </source>
</evidence>